<dbReference type="GO" id="GO:0015074">
    <property type="term" value="P:DNA integration"/>
    <property type="evidence" value="ECO:0007669"/>
    <property type="project" value="InterPro"/>
</dbReference>
<dbReference type="AlphaFoldDB" id="A0A975SXB5"/>
<dbReference type="KEGG" id="nps:KRR39_15890"/>
<organism evidence="3 4">
    <name type="scientific">Nocardioides panacis</name>
    <dbReference type="NCBI Taxonomy" id="2849501"/>
    <lineage>
        <taxon>Bacteria</taxon>
        <taxon>Bacillati</taxon>
        <taxon>Actinomycetota</taxon>
        <taxon>Actinomycetes</taxon>
        <taxon>Propionibacteriales</taxon>
        <taxon>Nocardioidaceae</taxon>
        <taxon>Nocardioides</taxon>
    </lineage>
</organism>
<feature type="region of interest" description="Disordered" evidence="1">
    <location>
        <begin position="1"/>
        <end position="50"/>
    </location>
</feature>
<dbReference type="EMBL" id="CP077062">
    <property type="protein sequence ID" value="QWZ06984.1"/>
    <property type="molecule type" value="Genomic_DNA"/>
</dbReference>
<evidence type="ECO:0000313" key="4">
    <source>
        <dbReference type="Proteomes" id="UP000683575"/>
    </source>
</evidence>
<dbReference type="PROSITE" id="PS51898">
    <property type="entry name" value="TYR_RECOMBINASE"/>
    <property type="match status" value="1"/>
</dbReference>
<name>A0A975SXB5_9ACTN</name>
<dbReference type="Proteomes" id="UP000683575">
    <property type="component" value="Chromosome"/>
</dbReference>
<sequence length="193" mass="21006">MSSPPQLRCCPTSPGRPGSPGSRCRPEDPSRRRDRCQPDQPSHQTRRGTPRFDYHIFGTATGTVALDHRQISTAFRLAVTRADFHGTGRLSPHSLRHGYASTLISQGLNVVFVSRQLGHANPNITLGVYAHLFQHADHVTAARQALDTSYRTLNPRPLADTRTKPGTGPTTGPTPPAPDGNDSGNNHPTPDQR</sequence>
<evidence type="ECO:0000313" key="3">
    <source>
        <dbReference type="EMBL" id="QWZ06984.1"/>
    </source>
</evidence>
<feature type="compositionally biased region" description="Low complexity" evidence="1">
    <location>
        <begin position="9"/>
        <end position="23"/>
    </location>
</feature>
<proteinExistence type="predicted"/>
<evidence type="ECO:0000256" key="1">
    <source>
        <dbReference type="SAM" id="MobiDB-lite"/>
    </source>
</evidence>
<dbReference type="Pfam" id="PF00589">
    <property type="entry name" value="Phage_integrase"/>
    <property type="match status" value="1"/>
</dbReference>
<accession>A0A975SXB5</accession>
<protein>
    <submittedName>
        <fullName evidence="3">Tyrosine-type recombinase/integrase</fullName>
    </submittedName>
</protein>
<dbReference type="RefSeq" id="WP_216938419.1">
    <property type="nucleotide sequence ID" value="NZ_CP077062.1"/>
</dbReference>
<evidence type="ECO:0000259" key="2">
    <source>
        <dbReference type="PROSITE" id="PS51898"/>
    </source>
</evidence>
<dbReference type="GO" id="GO:0006310">
    <property type="term" value="P:DNA recombination"/>
    <property type="evidence" value="ECO:0007669"/>
    <property type="project" value="InterPro"/>
</dbReference>
<feature type="compositionally biased region" description="Basic and acidic residues" evidence="1">
    <location>
        <begin position="24"/>
        <end position="37"/>
    </location>
</feature>
<gene>
    <name evidence="3" type="ORF">KRR39_15890</name>
</gene>
<feature type="region of interest" description="Disordered" evidence="1">
    <location>
        <begin position="148"/>
        <end position="193"/>
    </location>
</feature>
<keyword evidence="4" id="KW-1185">Reference proteome</keyword>
<feature type="domain" description="Tyr recombinase" evidence="2">
    <location>
        <begin position="1"/>
        <end position="144"/>
    </location>
</feature>
<reference evidence="3" key="1">
    <citation type="submission" date="2021-06" db="EMBL/GenBank/DDBJ databases">
        <title>Complete genome sequence of Nocardioides sp. G188.</title>
        <authorList>
            <person name="Im W.-T."/>
        </authorList>
    </citation>
    <scope>NUCLEOTIDE SEQUENCE</scope>
    <source>
        <strain evidence="3">G188</strain>
    </source>
</reference>
<feature type="compositionally biased region" description="Polar residues" evidence="1">
    <location>
        <begin position="182"/>
        <end position="193"/>
    </location>
</feature>
<dbReference type="InterPro" id="IPR002104">
    <property type="entry name" value="Integrase_catalytic"/>
</dbReference>
<dbReference type="GO" id="GO:0003677">
    <property type="term" value="F:DNA binding"/>
    <property type="evidence" value="ECO:0007669"/>
    <property type="project" value="InterPro"/>
</dbReference>